<accession>A0A814TZH7</accession>
<dbReference type="AlphaFoldDB" id="A0A814TZH7"/>
<evidence type="ECO:0000256" key="3">
    <source>
        <dbReference type="ARBA" id="ARBA00022741"/>
    </source>
</evidence>
<protein>
    <submittedName>
        <fullName evidence="8">Uncharacterized protein</fullName>
    </submittedName>
</protein>
<evidence type="ECO:0000256" key="2">
    <source>
        <dbReference type="ARBA" id="ARBA00022723"/>
    </source>
</evidence>
<dbReference type="PANTHER" id="PTHR45630">
    <property type="entry name" value="CATION-TRANSPORTING ATPASE-RELATED"/>
    <property type="match status" value="1"/>
</dbReference>
<dbReference type="GO" id="GO:0006874">
    <property type="term" value="P:intracellular calcium ion homeostasis"/>
    <property type="evidence" value="ECO:0007669"/>
    <property type="project" value="TreeGrafter"/>
</dbReference>
<feature type="transmembrane region" description="Helical" evidence="7">
    <location>
        <begin position="15"/>
        <end position="34"/>
    </location>
</feature>
<evidence type="ECO:0000256" key="6">
    <source>
        <dbReference type="ARBA" id="ARBA00022967"/>
    </source>
</evidence>
<dbReference type="GO" id="GO:0140567">
    <property type="term" value="F:membrane protein dislocase activity"/>
    <property type="evidence" value="ECO:0007669"/>
    <property type="project" value="TreeGrafter"/>
</dbReference>
<dbReference type="InterPro" id="IPR006544">
    <property type="entry name" value="P-type_TPase_V"/>
</dbReference>
<comment type="subcellular location">
    <subcellularLocation>
        <location evidence="1">Membrane</location>
        <topology evidence="1">Multi-pass membrane protein</topology>
    </subcellularLocation>
</comment>
<keyword evidence="4" id="KW-0067">ATP-binding</keyword>
<dbReference type="EMBL" id="CAJNOG010000315">
    <property type="protein sequence ID" value="CAF1167512.1"/>
    <property type="molecule type" value="Genomic_DNA"/>
</dbReference>
<keyword evidence="3" id="KW-0547">Nucleotide-binding</keyword>
<dbReference type="GO" id="GO:0015662">
    <property type="term" value="F:P-type ion transporter activity"/>
    <property type="evidence" value="ECO:0007669"/>
    <property type="project" value="TreeGrafter"/>
</dbReference>
<evidence type="ECO:0000256" key="4">
    <source>
        <dbReference type="ARBA" id="ARBA00022840"/>
    </source>
</evidence>
<proteinExistence type="predicted"/>
<dbReference type="Gene3D" id="3.40.1110.10">
    <property type="entry name" value="Calcium-transporting ATPase, cytoplasmic domain N"/>
    <property type="match status" value="1"/>
</dbReference>
<evidence type="ECO:0000313" key="9">
    <source>
        <dbReference type="Proteomes" id="UP000663845"/>
    </source>
</evidence>
<dbReference type="Proteomes" id="UP000663845">
    <property type="component" value="Unassembled WGS sequence"/>
</dbReference>
<reference evidence="8" key="1">
    <citation type="submission" date="2021-02" db="EMBL/GenBank/DDBJ databases">
        <authorList>
            <person name="Nowell W R."/>
        </authorList>
    </citation>
    <scope>NUCLEOTIDE SEQUENCE</scope>
</reference>
<name>A0A814TZH7_9BILA</name>
<organism evidence="8 9">
    <name type="scientific">Adineta steineri</name>
    <dbReference type="NCBI Taxonomy" id="433720"/>
    <lineage>
        <taxon>Eukaryota</taxon>
        <taxon>Metazoa</taxon>
        <taxon>Spiralia</taxon>
        <taxon>Gnathifera</taxon>
        <taxon>Rotifera</taxon>
        <taxon>Eurotatoria</taxon>
        <taxon>Bdelloidea</taxon>
        <taxon>Adinetida</taxon>
        <taxon>Adinetidae</taxon>
        <taxon>Adineta</taxon>
    </lineage>
</organism>
<keyword evidence="7" id="KW-0472">Membrane</keyword>
<dbReference type="GO" id="GO:0005524">
    <property type="term" value="F:ATP binding"/>
    <property type="evidence" value="ECO:0007669"/>
    <property type="project" value="UniProtKB-KW"/>
</dbReference>
<gene>
    <name evidence="8" type="ORF">JYZ213_LOCUS25018</name>
</gene>
<keyword evidence="7" id="KW-1133">Transmembrane helix</keyword>
<keyword evidence="5" id="KW-0460">Magnesium</keyword>
<dbReference type="InterPro" id="IPR023298">
    <property type="entry name" value="ATPase_P-typ_TM_dom_sf"/>
</dbReference>
<sequence>MYSVKQVTANNLETFLFILFLLIFAVIAASYVWIEGTKDPKRNRYKLFIECTLILTSVVPPELPIELSLAVNTSLVALVKLLIYCTEPFRIPFAGKNKVSLVCKNKNRTNYYRASSTLDETTPKYNFVHFSSDDPIPLSQIDVQSPVKQVLLTCHALANLDGDIIGDPLEKATLSALEWTVTRGDTVVPIKGRSGRWQISQRYHFLSALKRMSVIAGQSPSPSSNETTYIVAVKGAPETLKPMVS</sequence>
<dbReference type="SUPFAM" id="SSF81665">
    <property type="entry name" value="Calcium ATPase, transmembrane domain M"/>
    <property type="match status" value="1"/>
</dbReference>
<evidence type="ECO:0000256" key="7">
    <source>
        <dbReference type="SAM" id="Phobius"/>
    </source>
</evidence>
<dbReference type="GO" id="GO:0019829">
    <property type="term" value="F:ATPase-coupled monoatomic cation transmembrane transporter activity"/>
    <property type="evidence" value="ECO:0007669"/>
    <property type="project" value="TreeGrafter"/>
</dbReference>
<dbReference type="SUPFAM" id="SSF81660">
    <property type="entry name" value="Metal cation-transporting ATPase, ATP-binding domain N"/>
    <property type="match status" value="1"/>
</dbReference>
<dbReference type="GO" id="GO:0046872">
    <property type="term" value="F:metal ion binding"/>
    <property type="evidence" value="ECO:0007669"/>
    <property type="project" value="UniProtKB-KW"/>
</dbReference>
<dbReference type="PANTHER" id="PTHR45630:SF7">
    <property type="entry name" value="ENDOPLASMIC RETICULUM TRANSMEMBRANE HELIX TRANSLOCASE"/>
    <property type="match status" value="1"/>
</dbReference>
<dbReference type="InterPro" id="IPR023299">
    <property type="entry name" value="ATPase_P-typ_cyto_dom_N"/>
</dbReference>
<evidence type="ECO:0000256" key="5">
    <source>
        <dbReference type="ARBA" id="ARBA00022842"/>
    </source>
</evidence>
<evidence type="ECO:0000313" key="8">
    <source>
        <dbReference type="EMBL" id="CAF1167512.1"/>
    </source>
</evidence>
<comment type="caution">
    <text evidence="8">The sequence shown here is derived from an EMBL/GenBank/DDBJ whole genome shotgun (WGS) entry which is preliminary data.</text>
</comment>
<dbReference type="GO" id="GO:0005789">
    <property type="term" value="C:endoplasmic reticulum membrane"/>
    <property type="evidence" value="ECO:0007669"/>
    <property type="project" value="TreeGrafter"/>
</dbReference>
<evidence type="ECO:0000256" key="1">
    <source>
        <dbReference type="ARBA" id="ARBA00004141"/>
    </source>
</evidence>
<keyword evidence="7" id="KW-0812">Transmembrane</keyword>
<keyword evidence="6" id="KW-1278">Translocase</keyword>
<dbReference type="GO" id="GO:0140569">
    <property type="term" value="P:extraction of mislocalized protein from ER membrane"/>
    <property type="evidence" value="ECO:0007669"/>
    <property type="project" value="TreeGrafter"/>
</dbReference>
<keyword evidence="2" id="KW-0479">Metal-binding</keyword>